<dbReference type="Proteomes" id="UP001204562">
    <property type="component" value="Unassembled WGS sequence"/>
</dbReference>
<feature type="chain" id="PRO_5043577104" evidence="2">
    <location>
        <begin position="29"/>
        <end position="1049"/>
    </location>
</feature>
<accession>A0AAW5JJQ1</accession>
<keyword evidence="1" id="KW-0677">Repeat</keyword>
<dbReference type="PANTHER" id="PTHR43308">
    <property type="entry name" value="OUTER MEMBRANE PROTEIN ALPHA-RELATED"/>
    <property type="match status" value="1"/>
</dbReference>
<sequence length="1049" mass="114525">MKKNKTKQIIAMLMALVVCISMVPTAFAAQEEPYHDPAEHWKTSNNRTVELDVNAHVSHETFYCAECGKMTGFTVWRTPEYTRDGNTALSRNVLYSDGTMIGGEGKGSILDGTPGLDAYYTGFHFTKAKCDTCGTLNSNMGKSDYCYNRNVYYIYDCAAEFMEVLDEETAVEYVDDVYHKVTTHGGEYCVFCYGTRHTHESRLERHDLHTDVIPQPAHNRFAIVEHCETCDYARYEFVAAKSVIADYYGVTDGQPHTITVSDLSEAGVSTQIRYGSSAESCTLTSAPNYTEAGQYNVYYAITYNYKGESMVENGVAKVWLRDDATNINDGNICGCGCGEKDCDCESGTCKNCKHSDCAKGNHNYVLLDKISPTCLELGYSRYFCSGCGNIEKRDYVNAIGHAWQSVVIREATCEMGGKTMEICRNCGDVKVTETPKGEHKYKTYKVEATCTSPGYTVKECSVCGDRHITDIVNAKPHSYKPTVIPATCETGGKTVHSCVGCGSSFVTDYTQPLGHSWDVGTEITGTTCDGSGVTEYRCTRCGYHRLEGNDAAGHKPGPDATCTEPQLCTVCNVILKLPIGHKPTDWIIDREPTTEAEGEKHIECEHCHEVLEKASIEKLYLTAITDKNGEAVVGGYLVIVTDTDTAAPVPGATVTLNKNGSIAVRLPDGRILDYADQTTVTVKLVKDKSPVKDLLIAVTDKNGNYSAGVTNVEGYIIVPGTSGKTNDNGKATVGGENPDGDRYTLTIRVIDFETGRPIEGATVSIGKTGNITVILPDGTDMDKDNRITVIVTDNKNTPQEGLTVIVKNDLGNTADGKTDKNGEVTVPYVAVEVTHGAYILGYPDGTFGPARNMTRSEAAAIFARLLSERKGESIATSAQTKFEDVPANAWYAGYVKYLTGYGVITGITEKTFAPNQPVTRAEFTAMAVRFFEVYGAGNAKIMEQYASFNDVSEGNWAAKYIEAASMRGWVKGYEDGSFRAGNDITRAEVVTLVNRLLDRTADEVYVSKNIGRLVTFSDIEKGHWAYYAVMEAANGHTASMGDSEVWASR</sequence>
<evidence type="ECO:0000313" key="5">
    <source>
        <dbReference type="Proteomes" id="UP001204562"/>
    </source>
</evidence>
<name>A0AAW5JJQ1_9FIRM</name>
<evidence type="ECO:0000313" key="4">
    <source>
        <dbReference type="EMBL" id="MCQ4770286.1"/>
    </source>
</evidence>
<dbReference type="RefSeq" id="WP_256303779.1">
    <property type="nucleotide sequence ID" value="NZ_JANFYS010000013.1"/>
</dbReference>
<dbReference type="InterPro" id="IPR001119">
    <property type="entry name" value="SLH_dom"/>
</dbReference>
<dbReference type="EMBL" id="JANFYS010000013">
    <property type="protein sequence ID" value="MCQ4770286.1"/>
    <property type="molecule type" value="Genomic_DNA"/>
</dbReference>
<dbReference type="AlphaFoldDB" id="A0AAW5JJQ1"/>
<evidence type="ECO:0000256" key="2">
    <source>
        <dbReference type="SAM" id="SignalP"/>
    </source>
</evidence>
<gene>
    <name evidence="4" type="ORF">NE579_07395</name>
</gene>
<proteinExistence type="predicted"/>
<evidence type="ECO:0000259" key="3">
    <source>
        <dbReference type="PROSITE" id="PS51272"/>
    </source>
</evidence>
<dbReference type="Pfam" id="PF00395">
    <property type="entry name" value="SLH"/>
    <property type="match status" value="3"/>
</dbReference>
<feature type="domain" description="SLH" evidence="3">
    <location>
        <begin position="812"/>
        <end position="876"/>
    </location>
</feature>
<dbReference type="InterPro" id="IPR051465">
    <property type="entry name" value="Cell_Envelope_Struct_Comp"/>
</dbReference>
<reference evidence="4" key="1">
    <citation type="submission" date="2022-06" db="EMBL/GenBank/DDBJ databases">
        <title>Isolation of gut microbiota from human fecal samples.</title>
        <authorList>
            <person name="Pamer E.G."/>
            <person name="Barat B."/>
            <person name="Waligurski E."/>
            <person name="Medina S."/>
            <person name="Paddock L."/>
            <person name="Mostad J."/>
        </authorList>
    </citation>
    <scope>NUCLEOTIDE SEQUENCE</scope>
    <source>
        <strain evidence="4">DFI.9.91</strain>
    </source>
</reference>
<evidence type="ECO:0000256" key="1">
    <source>
        <dbReference type="ARBA" id="ARBA00022737"/>
    </source>
</evidence>
<comment type="caution">
    <text evidence="4">The sequence shown here is derived from an EMBL/GenBank/DDBJ whole genome shotgun (WGS) entry which is preliminary data.</text>
</comment>
<feature type="signal peptide" evidence="2">
    <location>
        <begin position="1"/>
        <end position="28"/>
    </location>
</feature>
<dbReference type="PANTHER" id="PTHR43308:SF5">
    <property type="entry name" value="S-LAYER PROTEIN _ PEPTIDOGLYCAN ENDO-BETA-N-ACETYLGLUCOSAMINIDASE"/>
    <property type="match status" value="1"/>
</dbReference>
<protein>
    <submittedName>
        <fullName evidence="4">S-layer homology domain-containing protein</fullName>
    </submittedName>
</protein>
<keyword evidence="2" id="KW-0732">Signal</keyword>
<feature type="domain" description="SLH" evidence="3">
    <location>
        <begin position="944"/>
        <end position="1007"/>
    </location>
</feature>
<feature type="domain" description="SLH" evidence="3">
    <location>
        <begin position="878"/>
        <end position="941"/>
    </location>
</feature>
<organism evidence="4 5">
    <name type="scientific">Intestinimonas massiliensis</name>
    <name type="common">ex Afouda et al. 2020</name>
    <dbReference type="NCBI Taxonomy" id="1673721"/>
    <lineage>
        <taxon>Bacteria</taxon>
        <taxon>Bacillati</taxon>
        <taxon>Bacillota</taxon>
        <taxon>Clostridia</taxon>
        <taxon>Eubacteriales</taxon>
        <taxon>Intestinimonas</taxon>
    </lineage>
</organism>
<dbReference type="PROSITE" id="PS51272">
    <property type="entry name" value="SLH"/>
    <property type="match status" value="3"/>
</dbReference>